<reference evidence="5" key="1">
    <citation type="journal article" date="2015" name="Nature">
        <title>Complex archaea that bridge the gap between prokaryotes and eukaryotes.</title>
        <authorList>
            <person name="Spang A."/>
            <person name="Saw J.H."/>
            <person name="Jorgensen S.L."/>
            <person name="Zaremba-Niedzwiedzka K."/>
            <person name="Martijn J."/>
            <person name="Lind A.E."/>
            <person name="van Eijk R."/>
            <person name="Schleper C."/>
            <person name="Guy L."/>
            <person name="Ettema T.J."/>
        </authorList>
    </citation>
    <scope>NUCLEOTIDE SEQUENCE</scope>
</reference>
<dbReference type="InterPro" id="IPR050155">
    <property type="entry name" value="HAD-like_hydrolase_sf"/>
</dbReference>
<dbReference type="SFLD" id="SFLDG01129">
    <property type="entry name" value="C1.5:_HAD__Beta-PGM__Phosphata"/>
    <property type="match status" value="1"/>
</dbReference>
<name>A0A0F9F2U8_9ZZZZ</name>
<keyword evidence="3" id="KW-0460">Magnesium</keyword>
<evidence type="ECO:0000256" key="4">
    <source>
        <dbReference type="ARBA" id="ARBA00023277"/>
    </source>
</evidence>
<dbReference type="GO" id="GO:0046872">
    <property type="term" value="F:metal ion binding"/>
    <property type="evidence" value="ECO:0007669"/>
    <property type="project" value="UniProtKB-KW"/>
</dbReference>
<dbReference type="AlphaFoldDB" id="A0A0F9F2U8"/>
<evidence type="ECO:0000313" key="5">
    <source>
        <dbReference type="EMBL" id="KKL45412.1"/>
    </source>
</evidence>
<evidence type="ECO:0000256" key="2">
    <source>
        <dbReference type="ARBA" id="ARBA00022801"/>
    </source>
</evidence>
<dbReference type="InterPro" id="IPR023198">
    <property type="entry name" value="PGP-like_dom2"/>
</dbReference>
<dbReference type="SFLD" id="SFLDS00003">
    <property type="entry name" value="Haloacid_Dehalogenase"/>
    <property type="match status" value="1"/>
</dbReference>
<dbReference type="InterPro" id="IPR023214">
    <property type="entry name" value="HAD_sf"/>
</dbReference>
<dbReference type="NCBIfam" id="TIGR01549">
    <property type="entry name" value="HAD-SF-IA-v1"/>
    <property type="match status" value="1"/>
</dbReference>
<dbReference type="EMBL" id="LAZR01034396">
    <property type="protein sequence ID" value="KKL45412.1"/>
    <property type="molecule type" value="Genomic_DNA"/>
</dbReference>
<dbReference type="SUPFAM" id="SSF56784">
    <property type="entry name" value="HAD-like"/>
    <property type="match status" value="1"/>
</dbReference>
<dbReference type="NCBIfam" id="TIGR01509">
    <property type="entry name" value="HAD-SF-IA-v3"/>
    <property type="match status" value="1"/>
</dbReference>
<keyword evidence="4" id="KW-0119">Carbohydrate metabolism</keyword>
<protein>
    <recommendedName>
        <fullName evidence="6">Phosphoglycolate phosphatase</fullName>
    </recommendedName>
</protein>
<accession>A0A0F9F2U8</accession>
<dbReference type="Gene3D" id="1.10.150.240">
    <property type="entry name" value="Putative phosphatase, domain 2"/>
    <property type="match status" value="1"/>
</dbReference>
<dbReference type="SFLD" id="SFLDG01135">
    <property type="entry name" value="C1.5.6:_HAD__Beta-PGM__Phospha"/>
    <property type="match status" value="1"/>
</dbReference>
<dbReference type="InterPro" id="IPR006439">
    <property type="entry name" value="HAD-SF_hydro_IA"/>
</dbReference>
<dbReference type="Gene3D" id="3.40.50.1000">
    <property type="entry name" value="HAD superfamily/HAD-like"/>
    <property type="match status" value="1"/>
</dbReference>
<evidence type="ECO:0008006" key="6">
    <source>
        <dbReference type="Google" id="ProtNLM"/>
    </source>
</evidence>
<dbReference type="GO" id="GO:0008967">
    <property type="term" value="F:phosphoglycolate phosphatase activity"/>
    <property type="evidence" value="ECO:0007669"/>
    <property type="project" value="TreeGrafter"/>
</dbReference>
<dbReference type="Pfam" id="PF13419">
    <property type="entry name" value="HAD_2"/>
    <property type="match status" value="1"/>
</dbReference>
<proteinExistence type="predicted"/>
<dbReference type="InterPro" id="IPR041492">
    <property type="entry name" value="HAD_2"/>
</dbReference>
<gene>
    <name evidence="5" type="ORF">LCGC14_2355940</name>
</gene>
<keyword evidence="1" id="KW-0479">Metal-binding</keyword>
<keyword evidence="2" id="KW-0378">Hydrolase</keyword>
<evidence type="ECO:0000256" key="3">
    <source>
        <dbReference type="ARBA" id="ARBA00022842"/>
    </source>
</evidence>
<dbReference type="GO" id="GO:0005829">
    <property type="term" value="C:cytosol"/>
    <property type="evidence" value="ECO:0007669"/>
    <property type="project" value="TreeGrafter"/>
</dbReference>
<dbReference type="InterPro" id="IPR036412">
    <property type="entry name" value="HAD-like_sf"/>
</dbReference>
<dbReference type="PANTHER" id="PTHR43434:SF23">
    <property type="entry name" value="PHOSPHOGLYCOLATE PHOSPHATASE"/>
    <property type="match status" value="1"/>
</dbReference>
<comment type="caution">
    <text evidence="5">The sequence shown here is derived from an EMBL/GenBank/DDBJ whole genome shotgun (WGS) entry which is preliminary data.</text>
</comment>
<dbReference type="PANTHER" id="PTHR43434">
    <property type="entry name" value="PHOSPHOGLYCOLATE PHOSPHATASE"/>
    <property type="match status" value="1"/>
</dbReference>
<evidence type="ECO:0000256" key="1">
    <source>
        <dbReference type="ARBA" id="ARBA00022723"/>
    </source>
</evidence>
<organism evidence="5">
    <name type="scientific">marine sediment metagenome</name>
    <dbReference type="NCBI Taxonomy" id="412755"/>
    <lineage>
        <taxon>unclassified sequences</taxon>
        <taxon>metagenomes</taxon>
        <taxon>ecological metagenomes</taxon>
    </lineage>
</organism>
<dbReference type="GO" id="GO:0006281">
    <property type="term" value="P:DNA repair"/>
    <property type="evidence" value="ECO:0007669"/>
    <property type="project" value="TreeGrafter"/>
</dbReference>
<sequence length="217" mass="24257">MSKYDAVFFDLDGTLVDTAPDLAYAINQVLTEYGKPEVPLERLRSVASDGSPGLIRLAFNITPDMNAYDAIQKRFIELYQTHITRESALFDGMQEVLVKLEEMDMKWGVITNKPEFLTTPLMAALSLDDRAVSIVSADTTPHSKPHPAPMLYACAQANVQPERCLYIGDAKRDIEAGNNTEMTTLIAAYGYIKDTDSPEDWQADGIIEHPRDILNWL</sequence>